<feature type="transmembrane region" description="Helical" evidence="5">
    <location>
        <begin position="167"/>
        <end position="193"/>
    </location>
</feature>
<proteinExistence type="predicted"/>
<dbReference type="GO" id="GO:0004930">
    <property type="term" value="F:G protein-coupled receptor activity"/>
    <property type="evidence" value="ECO:0007669"/>
    <property type="project" value="InterPro"/>
</dbReference>
<feature type="domain" description="G-protein coupled receptors family 1 profile" evidence="6">
    <location>
        <begin position="29"/>
        <end position="276"/>
    </location>
</feature>
<dbReference type="AlphaFoldDB" id="A0A137NU38"/>
<feature type="transmembrane region" description="Helical" evidence="5">
    <location>
        <begin position="226"/>
        <end position="244"/>
    </location>
</feature>
<accession>A0A137NU38</accession>
<evidence type="ECO:0000313" key="8">
    <source>
        <dbReference type="Proteomes" id="UP000070444"/>
    </source>
</evidence>
<evidence type="ECO:0000256" key="4">
    <source>
        <dbReference type="ARBA" id="ARBA00023136"/>
    </source>
</evidence>
<organism evidence="7 8">
    <name type="scientific">Conidiobolus coronatus (strain ATCC 28846 / CBS 209.66 / NRRL 28638)</name>
    <name type="common">Delacroixia coronata</name>
    <dbReference type="NCBI Taxonomy" id="796925"/>
    <lineage>
        <taxon>Eukaryota</taxon>
        <taxon>Fungi</taxon>
        <taxon>Fungi incertae sedis</taxon>
        <taxon>Zoopagomycota</taxon>
        <taxon>Entomophthoromycotina</taxon>
        <taxon>Entomophthoromycetes</taxon>
        <taxon>Entomophthorales</taxon>
        <taxon>Ancylistaceae</taxon>
        <taxon>Conidiobolus</taxon>
    </lineage>
</organism>
<dbReference type="InterPro" id="IPR017452">
    <property type="entry name" value="GPCR_Rhodpsn_7TM"/>
</dbReference>
<keyword evidence="3 5" id="KW-1133">Transmembrane helix</keyword>
<evidence type="ECO:0000313" key="7">
    <source>
        <dbReference type="EMBL" id="KXN66211.1"/>
    </source>
</evidence>
<feature type="transmembrane region" description="Helical" evidence="5">
    <location>
        <begin position="100"/>
        <end position="118"/>
    </location>
</feature>
<dbReference type="GO" id="GO:0016020">
    <property type="term" value="C:membrane"/>
    <property type="evidence" value="ECO:0007669"/>
    <property type="project" value="UniProtKB-SubCell"/>
</dbReference>
<name>A0A137NU38_CONC2</name>
<evidence type="ECO:0000256" key="3">
    <source>
        <dbReference type="ARBA" id="ARBA00022989"/>
    </source>
</evidence>
<evidence type="ECO:0000256" key="5">
    <source>
        <dbReference type="SAM" id="Phobius"/>
    </source>
</evidence>
<gene>
    <name evidence="7" type="ORF">CONCODRAFT_12001</name>
</gene>
<dbReference type="EMBL" id="KQ964754">
    <property type="protein sequence ID" value="KXN66211.1"/>
    <property type="molecule type" value="Genomic_DNA"/>
</dbReference>
<evidence type="ECO:0000256" key="2">
    <source>
        <dbReference type="ARBA" id="ARBA00022692"/>
    </source>
</evidence>
<dbReference type="SUPFAM" id="SSF81321">
    <property type="entry name" value="Family A G protein-coupled receptor-like"/>
    <property type="match status" value="1"/>
</dbReference>
<keyword evidence="8" id="KW-1185">Reference proteome</keyword>
<keyword evidence="2 5" id="KW-0812">Transmembrane</keyword>
<reference evidence="7 8" key="1">
    <citation type="journal article" date="2015" name="Genome Biol. Evol.">
        <title>Phylogenomic analyses indicate that early fungi evolved digesting cell walls of algal ancestors of land plants.</title>
        <authorList>
            <person name="Chang Y."/>
            <person name="Wang S."/>
            <person name="Sekimoto S."/>
            <person name="Aerts A.L."/>
            <person name="Choi C."/>
            <person name="Clum A."/>
            <person name="LaButti K.M."/>
            <person name="Lindquist E.A."/>
            <person name="Yee Ngan C."/>
            <person name="Ohm R.A."/>
            <person name="Salamov A.A."/>
            <person name="Grigoriev I.V."/>
            <person name="Spatafora J.W."/>
            <person name="Berbee M.L."/>
        </authorList>
    </citation>
    <scope>NUCLEOTIDE SEQUENCE [LARGE SCALE GENOMIC DNA]</scope>
    <source>
        <strain evidence="7 8">NRRL 28638</strain>
    </source>
</reference>
<feature type="transmembrane region" description="Helical" evidence="5">
    <location>
        <begin position="49"/>
        <end position="72"/>
    </location>
</feature>
<comment type="subcellular location">
    <subcellularLocation>
        <location evidence="1">Membrane</location>
    </subcellularLocation>
</comment>
<dbReference type="InterPro" id="IPR000276">
    <property type="entry name" value="GPCR_Rhodpsn"/>
</dbReference>
<feature type="transmembrane region" description="Helical" evidence="5">
    <location>
        <begin position="125"/>
        <end position="147"/>
    </location>
</feature>
<dbReference type="Gene3D" id="1.20.1070.10">
    <property type="entry name" value="Rhodopsin 7-helix transmembrane proteins"/>
    <property type="match status" value="1"/>
</dbReference>
<dbReference type="PROSITE" id="PS50262">
    <property type="entry name" value="G_PROTEIN_RECEP_F1_2"/>
    <property type="match status" value="1"/>
</dbReference>
<feature type="transmembrane region" description="Helical" evidence="5">
    <location>
        <begin position="15"/>
        <end position="37"/>
    </location>
</feature>
<protein>
    <submittedName>
        <fullName evidence="7">Family A G protein-coupled receptor-like protein</fullName>
    </submittedName>
</protein>
<feature type="transmembrane region" description="Helical" evidence="5">
    <location>
        <begin position="256"/>
        <end position="278"/>
    </location>
</feature>
<dbReference type="PROSITE" id="PS00237">
    <property type="entry name" value="G_PROTEIN_RECEP_F1_1"/>
    <property type="match status" value="1"/>
</dbReference>
<sequence>MMNSSTMDEELRTGVLIHIFICAVLGLLINIPIIFILSKKLTKNCHVDMQLCAIVSITDIIVCFCSLFRAVFTKFPYNLIEIHHSWCTFDILTGSQFNLISGYFLAVMSIERFLLICFNIKLSIYIWYFILASAALPQYIIATVAAYNGLAIIVKIKVYCTFVPKGAGYIVYLIINIMFVLSVISVLFSYIGIMISKYKQCLNQLNLNVPKEKVYKECRSTIFKSLLYIILYLIIFSGKIYSLAYEMITGFKRTILMDLIATCLIACSSFINAVILLYMNQEVRKSFIELVCKVKSKVLNRNND</sequence>
<evidence type="ECO:0000259" key="6">
    <source>
        <dbReference type="PROSITE" id="PS50262"/>
    </source>
</evidence>
<keyword evidence="4 5" id="KW-0472">Membrane</keyword>
<evidence type="ECO:0000256" key="1">
    <source>
        <dbReference type="ARBA" id="ARBA00004370"/>
    </source>
</evidence>
<keyword evidence="7" id="KW-0675">Receptor</keyword>
<dbReference type="Proteomes" id="UP000070444">
    <property type="component" value="Unassembled WGS sequence"/>
</dbReference>